<name>A0AAI9TI52_PENTH</name>
<feature type="non-terminal residue" evidence="1">
    <location>
        <position position="64"/>
    </location>
</feature>
<dbReference type="Proteomes" id="UP001227192">
    <property type="component" value="Unassembled WGS sequence"/>
</dbReference>
<proteinExistence type="predicted"/>
<evidence type="ECO:0000313" key="2">
    <source>
        <dbReference type="Proteomes" id="UP001227192"/>
    </source>
</evidence>
<sequence>MERSRQYALRHTGRFSTRSSVSYPTLHTKEPGLDAQGVNSESCRGVFYSICLFLLLVSSSSPRL</sequence>
<dbReference type="EMBL" id="LACB01000143">
    <property type="protein sequence ID" value="KAJ9487807.1"/>
    <property type="molecule type" value="Genomic_DNA"/>
</dbReference>
<dbReference type="AlphaFoldDB" id="A0AAI9TI52"/>
<reference evidence="1" key="2">
    <citation type="journal article" date="2016" name="Fungal Biol.">
        <title>Ochratoxin A production by Penicillium thymicola.</title>
        <authorList>
            <person name="Nguyen H.D.T."/>
            <person name="McMullin D.R."/>
            <person name="Ponomareva E."/>
            <person name="Riley R."/>
            <person name="Pomraning K.R."/>
            <person name="Baker S.E."/>
            <person name="Seifert K.A."/>
        </authorList>
    </citation>
    <scope>NUCLEOTIDE SEQUENCE</scope>
    <source>
        <strain evidence="1">DAOM 180753</strain>
    </source>
</reference>
<organism evidence="1 2">
    <name type="scientific">Penicillium thymicola</name>
    <dbReference type="NCBI Taxonomy" id="293382"/>
    <lineage>
        <taxon>Eukaryota</taxon>
        <taxon>Fungi</taxon>
        <taxon>Dikarya</taxon>
        <taxon>Ascomycota</taxon>
        <taxon>Pezizomycotina</taxon>
        <taxon>Eurotiomycetes</taxon>
        <taxon>Eurotiomycetidae</taxon>
        <taxon>Eurotiales</taxon>
        <taxon>Aspergillaceae</taxon>
        <taxon>Penicillium</taxon>
    </lineage>
</organism>
<reference evidence="1" key="1">
    <citation type="submission" date="2015-06" db="EMBL/GenBank/DDBJ databases">
        <authorList>
            <person name="Nguyen H."/>
        </authorList>
    </citation>
    <scope>NUCLEOTIDE SEQUENCE</scope>
    <source>
        <strain evidence="1">DAOM 180753</strain>
    </source>
</reference>
<accession>A0AAI9TI52</accession>
<comment type="caution">
    <text evidence="1">The sequence shown here is derived from an EMBL/GenBank/DDBJ whole genome shotgun (WGS) entry which is preliminary data.</text>
</comment>
<gene>
    <name evidence="1" type="ORF">VN97_g5499</name>
</gene>
<keyword evidence="2" id="KW-1185">Reference proteome</keyword>
<protein>
    <submittedName>
        <fullName evidence="1">Uncharacterized protein</fullName>
    </submittedName>
</protein>
<evidence type="ECO:0000313" key="1">
    <source>
        <dbReference type="EMBL" id="KAJ9487807.1"/>
    </source>
</evidence>